<evidence type="ECO:0000313" key="6">
    <source>
        <dbReference type="Proteomes" id="UP000790833"/>
    </source>
</evidence>
<dbReference type="Pfam" id="PF02441">
    <property type="entry name" value="Flavoprotein"/>
    <property type="match status" value="1"/>
</dbReference>
<dbReference type="EMBL" id="JAHMUF010000006">
    <property type="protein sequence ID" value="KAG7194779.1"/>
    <property type="molecule type" value="Genomic_DNA"/>
</dbReference>
<proteinExistence type="inferred from homology"/>
<evidence type="ECO:0000256" key="1">
    <source>
        <dbReference type="ARBA" id="ARBA00022993"/>
    </source>
</evidence>
<dbReference type="InterPro" id="IPR003382">
    <property type="entry name" value="Flavoprotein"/>
</dbReference>
<dbReference type="GO" id="GO:0015937">
    <property type="term" value="P:coenzyme A biosynthetic process"/>
    <property type="evidence" value="ECO:0007669"/>
    <property type="project" value="UniProtKB-KW"/>
</dbReference>
<comment type="caution">
    <text evidence="5">The sequence shown here is derived from an EMBL/GenBank/DDBJ whole genome shotgun (WGS) entry which is preliminary data.</text>
</comment>
<feature type="compositionally biased region" description="Acidic residues" evidence="3">
    <location>
        <begin position="456"/>
        <end position="481"/>
    </location>
</feature>
<evidence type="ECO:0000313" key="5">
    <source>
        <dbReference type="EMBL" id="KAG7194779.1"/>
    </source>
</evidence>
<dbReference type="RefSeq" id="XP_043050326.1">
    <property type="nucleotide sequence ID" value="XM_043195129.1"/>
</dbReference>
<dbReference type="GO" id="GO:0071513">
    <property type="term" value="C:phosphopantothenoylcysteine decarboxylase complex"/>
    <property type="evidence" value="ECO:0007669"/>
    <property type="project" value="TreeGrafter"/>
</dbReference>
<dbReference type="GO" id="GO:0010181">
    <property type="term" value="F:FMN binding"/>
    <property type="evidence" value="ECO:0007669"/>
    <property type="project" value="TreeGrafter"/>
</dbReference>
<reference evidence="5" key="1">
    <citation type="submission" date="2021-03" db="EMBL/GenBank/DDBJ databases">
        <authorList>
            <person name="Palmer J.M."/>
        </authorList>
    </citation>
    <scope>NUCLEOTIDE SEQUENCE</scope>
    <source>
        <strain evidence="5">ARV_011</strain>
    </source>
</reference>
<feature type="compositionally biased region" description="Low complexity" evidence="3">
    <location>
        <begin position="129"/>
        <end position="141"/>
    </location>
</feature>
<keyword evidence="6" id="KW-1185">Reference proteome</keyword>
<accession>A0A9P7VB80</accession>
<evidence type="ECO:0000259" key="4">
    <source>
        <dbReference type="Pfam" id="PF02441"/>
    </source>
</evidence>
<dbReference type="PANTHER" id="PTHR14359">
    <property type="entry name" value="HOMO-OLIGOMERIC FLAVIN CONTAINING CYS DECARBOXYLASE FAMILY"/>
    <property type="match status" value="1"/>
</dbReference>
<dbReference type="SUPFAM" id="SSF52507">
    <property type="entry name" value="Homo-oligomeric flavin-containing Cys decarboxylases, HFCD"/>
    <property type="match status" value="1"/>
</dbReference>
<dbReference type="GO" id="GO:0004633">
    <property type="term" value="F:phosphopantothenoylcysteine decarboxylase activity"/>
    <property type="evidence" value="ECO:0007669"/>
    <property type="project" value="TreeGrafter"/>
</dbReference>
<comment type="similarity">
    <text evidence="2">Belongs to the HFCD (homooligomeric flavin containing Cys decarboxylase) superfamily.</text>
</comment>
<gene>
    <name evidence="5" type="ORF">KQ657_004460</name>
</gene>
<name>A0A9P7VB80_9ASCO</name>
<evidence type="ECO:0000256" key="2">
    <source>
        <dbReference type="ARBA" id="ARBA00038350"/>
    </source>
</evidence>
<feature type="compositionally biased region" description="Low complexity" evidence="3">
    <location>
        <begin position="158"/>
        <end position="172"/>
    </location>
</feature>
<feature type="compositionally biased region" description="Acidic residues" evidence="3">
    <location>
        <begin position="489"/>
        <end position="507"/>
    </location>
</feature>
<dbReference type="GeneID" id="66117834"/>
<organism evidence="5 6">
    <name type="scientific">Scheffersomyces spartinae</name>
    <dbReference type="NCBI Taxonomy" id="45513"/>
    <lineage>
        <taxon>Eukaryota</taxon>
        <taxon>Fungi</taxon>
        <taxon>Dikarya</taxon>
        <taxon>Ascomycota</taxon>
        <taxon>Saccharomycotina</taxon>
        <taxon>Pichiomycetes</taxon>
        <taxon>Debaryomycetaceae</taxon>
        <taxon>Scheffersomyces</taxon>
    </lineage>
</organism>
<dbReference type="Proteomes" id="UP000790833">
    <property type="component" value="Unassembled WGS sequence"/>
</dbReference>
<protein>
    <recommendedName>
        <fullName evidence="4">Flavoprotein domain-containing protein</fullName>
    </recommendedName>
</protein>
<dbReference type="PANTHER" id="PTHR14359:SF6">
    <property type="entry name" value="PHOSPHOPANTOTHENOYLCYSTEINE DECARBOXYLASE"/>
    <property type="match status" value="1"/>
</dbReference>
<evidence type="ECO:0000256" key="3">
    <source>
        <dbReference type="SAM" id="MobiDB-lite"/>
    </source>
</evidence>
<feature type="region of interest" description="Disordered" evidence="3">
    <location>
        <begin position="129"/>
        <end position="173"/>
    </location>
</feature>
<dbReference type="Gene3D" id="3.40.50.1950">
    <property type="entry name" value="Flavin prenyltransferase-like"/>
    <property type="match status" value="1"/>
</dbReference>
<keyword evidence="1" id="KW-0173">Coenzyme A biosynthesis</keyword>
<dbReference type="AlphaFoldDB" id="A0A9P7VB80"/>
<dbReference type="OrthoDB" id="70387at2759"/>
<sequence>MAHPEVGFTASGMKAPVPTSPIRRSLILDLQTSPKKPPHPNTSSASTRLMVHKDTHLKSCLSLNSDIGDNTPGLGNQIQHPSFIVHDDIVSPNKHGLLGLNLKRVVTPANDEEYAHSHLALDSTLMENNNSSVSSLNSPPSYANEKSPKIGIDPVIMSSDGAPSSSTSSPGTNYSGALKSNSILNSLDRNKSPISLSERLEEGFQKLHLLIGITGCLAARKNMFLLIEKLFELYTHEKLEIQIILTETAELILKEKLPKFESLGVKIWYFDDSKHYYQASKAKAKKQELVRCADLNQKEPPKFLSSSLLTQYSLAYNLQRWTDVLLIAPLSANMMAKLINGLSDDLLTEVLHLWPAPLPPSQGVPRVTSPKDMTVLSNDQLLPKPIIAALALTGAMYAHPITKRQLILLQETYPNMSILKPVEKYVDVDGKITMGGMRAWREVVTFVMQKLGPPVENEDDEEDEEENADKEDEDDDNEDEINNSIGDKEIDEEAEGEYHDYDEDIDEEERKKANGK</sequence>
<feature type="region of interest" description="Disordered" evidence="3">
    <location>
        <begin position="451"/>
        <end position="516"/>
    </location>
</feature>
<feature type="domain" description="Flavoprotein" evidence="4">
    <location>
        <begin position="208"/>
        <end position="450"/>
    </location>
</feature>
<dbReference type="InterPro" id="IPR036551">
    <property type="entry name" value="Flavin_trans-like"/>
</dbReference>